<dbReference type="InterPro" id="IPR028244">
    <property type="entry name" value="T6SS_Rhs_Vgr_dom"/>
</dbReference>
<feature type="compositionally biased region" description="Basic and acidic residues" evidence="3">
    <location>
        <begin position="603"/>
        <end position="615"/>
    </location>
</feature>
<evidence type="ECO:0000256" key="3">
    <source>
        <dbReference type="SAM" id="MobiDB-lite"/>
    </source>
</evidence>
<dbReference type="EMBL" id="APQG01000037">
    <property type="protein sequence ID" value="ENV92027.1"/>
    <property type="molecule type" value="Genomic_DNA"/>
</dbReference>
<reference evidence="7 8" key="1">
    <citation type="submission" date="2013-02" db="EMBL/GenBank/DDBJ databases">
        <title>The Genome Sequence of Acinetobacter bereziniae CIP 70.12.</title>
        <authorList>
            <consortium name="The Broad Institute Genome Sequencing Platform"/>
            <consortium name="The Broad Institute Genome Sequencing Center for Infectious Disease"/>
            <person name="Cerqueira G."/>
            <person name="Feldgarden M."/>
            <person name="Courvalin P."/>
            <person name="Perichon B."/>
            <person name="Grillot-Courvalin C."/>
            <person name="Clermont D."/>
            <person name="Rocha E."/>
            <person name="Yoon E.-J."/>
            <person name="Nemec A."/>
            <person name="Walker B."/>
            <person name="Young S.K."/>
            <person name="Zeng Q."/>
            <person name="Gargeya S."/>
            <person name="Fitzgerald M."/>
            <person name="Haas B."/>
            <person name="Abouelleil A."/>
            <person name="Alvarado L."/>
            <person name="Arachchi H.M."/>
            <person name="Berlin A.M."/>
            <person name="Chapman S.B."/>
            <person name="Dewar J."/>
            <person name="Goldberg J."/>
            <person name="Griggs A."/>
            <person name="Gujja S."/>
            <person name="Hansen M."/>
            <person name="Howarth C."/>
            <person name="Imamovic A."/>
            <person name="Larimer J."/>
            <person name="McCowan C."/>
            <person name="Murphy C."/>
            <person name="Neiman D."/>
            <person name="Pearson M."/>
            <person name="Priest M."/>
            <person name="Roberts A."/>
            <person name="Saif S."/>
            <person name="Shea T."/>
            <person name="Sisk P."/>
            <person name="Sykes S."/>
            <person name="Wortman J."/>
            <person name="Nusbaum C."/>
            <person name="Birren B."/>
        </authorList>
    </citation>
    <scope>NUCLEOTIDE SEQUENCE [LARGE SCALE GENOMIC DNA]</scope>
    <source>
        <strain evidence="7 8">CIP 70.12</strain>
    </source>
</reference>
<dbReference type="InterPro" id="IPR037026">
    <property type="entry name" value="Vgr_OB-fold_dom_sf"/>
</dbReference>
<name>N9D1L8_ACIBZ</name>
<gene>
    <name evidence="7" type="ORF">F938_03159</name>
</gene>
<evidence type="ECO:0000313" key="8">
    <source>
        <dbReference type="Proteomes" id="UP000013251"/>
    </source>
</evidence>
<dbReference type="Gene3D" id="4.10.220.110">
    <property type="match status" value="1"/>
</dbReference>
<dbReference type="GeneID" id="69463675"/>
<dbReference type="Proteomes" id="UP000013251">
    <property type="component" value="Unassembled WGS sequence"/>
</dbReference>
<comment type="similarity">
    <text evidence="1">Belongs to the VgrG protein family.</text>
</comment>
<proteinExistence type="inferred from homology"/>
<dbReference type="HOGENOM" id="CLU_004121_1_3_6"/>
<protein>
    <recommendedName>
        <fullName evidence="9">Gp5/Type VI secretion system Vgr protein OB-fold domain-containing protein</fullName>
    </recommendedName>
</protein>
<dbReference type="Pfam" id="PF05954">
    <property type="entry name" value="Phage_GPD"/>
    <property type="match status" value="1"/>
</dbReference>
<dbReference type="SUPFAM" id="SSF69255">
    <property type="entry name" value="gp5 N-terminal domain-like"/>
    <property type="match status" value="1"/>
</dbReference>
<feature type="domain" description="Gp5/Type VI secretion system Vgr protein OB-fold" evidence="4">
    <location>
        <begin position="488"/>
        <end position="536"/>
    </location>
</feature>
<feature type="region of interest" description="Disordered" evidence="3">
    <location>
        <begin position="584"/>
        <end position="615"/>
    </location>
</feature>
<evidence type="ECO:0008006" key="9">
    <source>
        <dbReference type="Google" id="ProtNLM"/>
    </source>
</evidence>
<comment type="caution">
    <text evidence="7">The sequence shown here is derived from an EMBL/GenBank/DDBJ whole genome shotgun (WGS) entry which is preliminary data.</text>
</comment>
<dbReference type="InterPro" id="IPR017847">
    <property type="entry name" value="T6SS_RhsGE_Vgr_subset"/>
</dbReference>
<dbReference type="Pfam" id="PF04717">
    <property type="entry name" value="Phage_base_V"/>
    <property type="match status" value="1"/>
</dbReference>
<dbReference type="Pfam" id="PF13296">
    <property type="entry name" value="T6SS_Vgr"/>
    <property type="match status" value="1"/>
</dbReference>
<keyword evidence="2" id="KW-0175">Coiled coil</keyword>
<dbReference type="NCBIfam" id="TIGR01646">
    <property type="entry name" value="vgr_GE"/>
    <property type="match status" value="1"/>
</dbReference>
<dbReference type="RefSeq" id="WP_005033249.1">
    <property type="nucleotide sequence ID" value="NZ_KB849756.1"/>
</dbReference>
<dbReference type="PATRIC" id="fig|1217650.3.peg.3109"/>
<dbReference type="OrthoDB" id="9762420at2"/>
<feature type="coiled-coil region" evidence="2">
    <location>
        <begin position="672"/>
        <end position="702"/>
    </location>
</feature>
<evidence type="ECO:0000259" key="5">
    <source>
        <dbReference type="Pfam" id="PF10106"/>
    </source>
</evidence>
<dbReference type="SUPFAM" id="SSF69279">
    <property type="entry name" value="Phage tail proteins"/>
    <property type="match status" value="1"/>
</dbReference>
<keyword evidence="8" id="KW-1185">Reference proteome</keyword>
<dbReference type="AlphaFoldDB" id="N9D1L8"/>
<dbReference type="Gene3D" id="2.30.110.50">
    <property type="match status" value="1"/>
</dbReference>
<organism evidence="7 8">
    <name type="scientific">Acinetobacter bereziniae LMG 1003 = CIP 70.12</name>
    <dbReference type="NCBI Taxonomy" id="981324"/>
    <lineage>
        <taxon>Bacteria</taxon>
        <taxon>Pseudomonadati</taxon>
        <taxon>Pseudomonadota</taxon>
        <taxon>Gammaproteobacteria</taxon>
        <taxon>Moraxellales</taxon>
        <taxon>Moraxellaceae</taxon>
        <taxon>Acinetobacter</taxon>
    </lineage>
</organism>
<feature type="domain" description="Putative type VI secretion system Rhs element associated Vgr" evidence="6">
    <location>
        <begin position="564"/>
        <end position="671"/>
    </location>
</feature>
<feature type="domain" description="DUF2345" evidence="5">
    <location>
        <begin position="694"/>
        <end position="838"/>
    </location>
</feature>
<dbReference type="Gene3D" id="3.55.50.10">
    <property type="entry name" value="Baseplate protein-like domains"/>
    <property type="match status" value="1"/>
</dbReference>
<evidence type="ECO:0000313" key="7">
    <source>
        <dbReference type="EMBL" id="ENV92027.1"/>
    </source>
</evidence>
<dbReference type="InterPro" id="IPR006531">
    <property type="entry name" value="Gp5/Vgr_OB"/>
</dbReference>
<dbReference type="Gene3D" id="2.40.50.230">
    <property type="entry name" value="Gp5 N-terminal domain"/>
    <property type="match status" value="1"/>
</dbReference>
<accession>N9D1L8</accession>
<evidence type="ECO:0000259" key="4">
    <source>
        <dbReference type="Pfam" id="PF04717"/>
    </source>
</evidence>
<evidence type="ECO:0000256" key="1">
    <source>
        <dbReference type="ARBA" id="ARBA00005558"/>
    </source>
</evidence>
<dbReference type="InterPro" id="IPR018769">
    <property type="entry name" value="VgrG2_DUF2345"/>
</dbReference>
<dbReference type="InterPro" id="IPR006533">
    <property type="entry name" value="T6SS_Vgr_RhsGE"/>
</dbReference>
<evidence type="ECO:0000256" key="2">
    <source>
        <dbReference type="SAM" id="Coils"/>
    </source>
</evidence>
<evidence type="ECO:0000259" key="6">
    <source>
        <dbReference type="Pfam" id="PF13296"/>
    </source>
</evidence>
<feature type="compositionally biased region" description="Polar residues" evidence="3">
    <location>
        <begin position="584"/>
        <end position="597"/>
    </location>
</feature>
<dbReference type="NCBIfam" id="TIGR03361">
    <property type="entry name" value="VI_Rhs_Vgr"/>
    <property type="match status" value="1"/>
</dbReference>
<dbReference type="Pfam" id="PF10106">
    <property type="entry name" value="DUF2345"/>
    <property type="match status" value="1"/>
</dbReference>
<sequence>MSNNIYAALDQIGLSSQKRAIHASFSNSLLNDQVFLQRINGTHELNKGVHLELICLSTNGAIPLKQFIGAQVAIDIVNDRSELNRISGIVTKADVGVSDGSLTIYRLTVEDPTALWKQRRNSRVFMAKSAIEVIQTVFQEWVQRSPLFASSLTLDLSGLTKVYDVRPFIMQNNELDGEFIQRLLSEEGITTLIDEAQLKVSNSSEQIQPQKLRLIDDNSQYKSLDRKNIRFHRSSATELTDSITTFIGQRSIQPTAVHIQRWQADALETEEGAGSVQSNHQHSENYDNTSLGLEQAWHFSPAWIQDLNGEDGATKSGNSQIEKFNENLSNYYDSQAKRFTATSTVRDAHVGYFFELDKHPTISQLESHDKQFLIISKRFYNQNNLPKDLTHQVETLLKQSDWQTSNIITNNSEERQANELVLQRRNIKIVPEYNPLTQRPTAHPMRARVVGLSGEEIHVDEWGRIKVRFLFTRSEDHSHDGGAGSNDNDTDSAWVDVLTPWAGEGYGARFLPRAGEVVVIDFFDGNLDRPFVVGRIHEGHRHPTKFDDKGKLPETKKLSGIKSKEYQGSGYNQLRFDDTTNQISSQLHSSHGASQLNLGKLSHPKDKAESDDRGEGFELRTDHWGAVRAGQGLLISTYAQDQAKGDHLESEIVKKQLESSQTNSKALSDIAKNQKTDEIESIEQLKEFKEQLEQKIAIFKKSLLLLSSQDGIALSTAEDIHISADAQINQFAGNSINLSTQKNWIAHAQNKLSLFAAQGGIKAIAAQSKVEIQAQSDALNVFAKLGITISSTDDKVVISSPKEVVITGGSSQIALNNSGIFPKTGGKFEVNAGQHLFKPGVHVNVSQQALKSSNAKGVLELFNNYIHGEAIKQGKFKVVDVQGKEHQGVLDDKGFARISGIIPGSVKVFFEGDQRDPWAETSDLKRQAEWPTAQQLQGFNPDMIFNSISKMKNTRSDVSKAFSNASSLVANLHKLKK</sequence>